<protein>
    <submittedName>
        <fullName evidence="1">Uncharacterized protein</fullName>
    </submittedName>
</protein>
<comment type="caution">
    <text evidence="1">The sequence shown here is derived from an EMBL/GenBank/DDBJ whole genome shotgun (WGS) entry which is preliminary data.</text>
</comment>
<evidence type="ECO:0000313" key="2">
    <source>
        <dbReference type="Proteomes" id="UP000287300"/>
    </source>
</evidence>
<dbReference type="EMBL" id="BDES01000100">
    <property type="protein sequence ID" value="GCD54498.1"/>
    <property type="molecule type" value="Genomic_DNA"/>
</dbReference>
<reference evidence="1 2" key="1">
    <citation type="submission" date="2016-06" db="EMBL/GenBank/DDBJ databases">
        <title>Acetobacter pasteurianus NBRC 3188 whole genome sequencing project.</title>
        <authorList>
            <person name="Matsutani M."/>
            <person name="Shiwa Y."/>
            <person name="Okamoto-Kainuma A."/>
            <person name="Ishikawa M."/>
            <person name="Koizumi Y."/>
            <person name="Yoshikawa H."/>
            <person name="Yakushi T."/>
            <person name="Matsushita K."/>
        </authorList>
    </citation>
    <scope>NUCLEOTIDE SEQUENCE [LARGE SCALE GENOMIC DNA]</scope>
    <source>
        <strain evidence="1 2">NBRC 3188</strain>
    </source>
</reference>
<sequence length="133" mass="14249">MSRKPSANSDESIHYRSMVDVLCALLSDAHDKLQDAQAIISHCSACTGLSNSDFERLQNLDSATQLVDAVKTVLVNSSDNGIKECFGSAGLMMNVKDLVKDVKLHSVVEAISGKDKSKKQTGNGDLSGSVEMF</sequence>
<dbReference type="Proteomes" id="UP000287300">
    <property type="component" value="Unassembled WGS sequence"/>
</dbReference>
<accession>A0A401WYR5</accession>
<proteinExistence type="predicted"/>
<gene>
    <name evidence="1" type="ORF">NBRC3188_3195</name>
</gene>
<dbReference type="RefSeq" id="WP_124296683.1">
    <property type="nucleotide sequence ID" value="NZ_BDES01000100.1"/>
</dbReference>
<dbReference type="AlphaFoldDB" id="A0A401WYR5"/>
<evidence type="ECO:0000313" key="1">
    <source>
        <dbReference type="EMBL" id="GCD54498.1"/>
    </source>
</evidence>
<organism evidence="1 2">
    <name type="scientific">Acetobacter pasteurianus NBRC 3188</name>
    <dbReference type="NCBI Taxonomy" id="1226663"/>
    <lineage>
        <taxon>Bacteria</taxon>
        <taxon>Pseudomonadati</taxon>
        <taxon>Pseudomonadota</taxon>
        <taxon>Alphaproteobacteria</taxon>
        <taxon>Acetobacterales</taxon>
        <taxon>Acetobacteraceae</taxon>
        <taxon>Acetobacter</taxon>
    </lineage>
</organism>
<name>A0A401WYR5_ACEPA</name>